<reference evidence="1 2" key="1">
    <citation type="submission" date="2019-10" db="EMBL/GenBank/DDBJ databases">
        <title>Taxonomy of Antarctic Massilia spp.: description of Massilia rubra sp. nov., Massilia aquatica sp. nov., Massilia mucilaginosa sp. nov., Massilia frigida sp. nov. isolated from streams, lakes and regoliths.</title>
        <authorList>
            <person name="Holochova P."/>
            <person name="Sedlacek I."/>
            <person name="Kralova S."/>
            <person name="Maslanova I."/>
            <person name="Busse H.-J."/>
            <person name="Stankova E."/>
            <person name="Vrbovska V."/>
            <person name="Kovarovic V."/>
            <person name="Bartak M."/>
            <person name="Svec P."/>
            <person name="Pantucek R."/>
        </authorList>
    </citation>
    <scope>NUCLEOTIDE SEQUENCE [LARGE SCALE GENOMIC DNA]</scope>
    <source>
        <strain evidence="1 2">CCM 8695</strain>
    </source>
</reference>
<dbReference type="Proteomes" id="UP000621455">
    <property type="component" value="Unassembled WGS sequence"/>
</dbReference>
<sequence length="122" mass="13112">MERYERHFVSQRIGRAIGAVNFDGAGLGVVEITATGAPLRMSFAFTLLDLPDEQEATVALAELLLRTAISQIHKEISKPMAQTGPGERRLSAVYAPWIGDLEMAPYGGATAGFALHGARKNT</sequence>
<evidence type="ECO:0000313" key="1">
    <source>
        <dbReference type="EMBL" id="NHZ82082.1"/>
    </source>
</evidence>
<dbReference type="RefSeq" id="WP_167089755.1">
    <property type="nucleotide sequence ID" value="NZ_WHJG01000028.1"/>
</dbReference>
<gene>
    <name evidence="1" type="ORF">F2P44_22790</name>
</gene>
<proteinExistence type="predicted"/>
<accession>A0ABX0N9H5</accession>
<dbReference type="EMBL" id="WHJG01000028">
    <property type="protein sequence ID" value="NHZ82082.1"/>
    <property type="molecule type" value="Genomic_DNA"/>
</dbReference>
<keyword evidence="2" id="KW-1185">Reference proteome</keyword>
<comment type="caution">
    <text evidence="1">The sequence shown here is derived from an EMBL/GenBank/DDBJ whole genome shotgun (WGS) entry which is preliminary data.</text>
</comment>
<organism evidence="1 2">
    <name type="scientific">Massilia frigida</name>
    <dbReference type="NCBI Taxonomy" id="2609281"/>
    <lineage>
        <taxon>Bacteria</taxon>
        <taxon>Pseudomonadati</taxon>
        <taxon>Pseudomonadota</taxon>
        <taxon>Betaproteobacteria</taxon>
        <taxon>Burkholderiales</taxon>
        <taxon>Oxalobacteraceae</taxon>
        <taxon>Telluria group</taxon>
        <taxon>Massilia</taxon>
    </lineage>
</organism>
<evidence type="ECO:0000313" key="2">
    <source>
        <dbReference type="Proteomes" id="UP000621455"/>
    </source>
</evidence>
<protein>
    <submittedName>
        <fullName evidence="1">Uncharacterized protein</fullName>
    </submittedName>
</protein>
<name>A0ABX0N9H5_9BURK</name>